<evidence type="ECO:0000256" key="1">
    <source>
        <dbReference type="SAM" id="MobiDB-lite"/>
    </source>
</evidence>
<evidence type="ECO:0000313" key="2">
    <source>
        <dbReference type="EMBL" id="GIX90495.1"/>
    </source>
</evidence>
<gene>
    <name evidence="2" type="ORF">CEXT_344801</name>
</gene>
<feature type="compositionally biased region" description="Basic and acidic residues" evidence="1">
    <location>
        <begin position="48"/>
        <end position="92"/>
    </location>
</feature>
<protein>
    <submittedName>
        <fullName evidence="2">Uncharacterized protein</fullName>
    </submittedName>
</protein>
<sequence length="100" mass="10759">MVTHFQSLSCENIFREAPTGGSSFSGNCLEKVMAINFTILFNDGVHDGDHVHGGDHDAHGDDDRDDGRGDDHGGDHDVRGDRDDGHGDHGDDALLLQHLG</sequence>
<dbReference type="AlphaFoldDB" id="A0AAV4P1R5"/>
<feature type="region of interest" description="Disordered" evidence="1">
    <location>
        <begin position="48"/>
        <end position="100"/>
    </location>
</feature>
<organism evidence="2 3">
    <name type="scientific">Caerostris extrusa</name>
    <name type="common">Bark spider</name>
    <name type="synonym">Caerostris bankana</name>
    <dbReference type="NCBI Taxonomy" id="172846"/>
    <lineage>
        <taxon>Eukaryota</taxon>
        <taxon>Metazoa</taxon>
        <taxon>Ecdysozoa</taxon>
        <taxon>Arthropoda</taxon>
        <taxon>Chelicerata</taxon>
        <taxon>Arachnida</taxon>
        <taxon>Araneae</taxon>
        <taxon>Araneomorphae</taxon>
        <taxon>Entelegynae</taxon>
        <taxon>Araneoidea</taxon>
        <taxon>Araneidae</taxon>
        <taxon>Caerostris</taxon>
    </lineage>
</organism>
<keyword evidence="3" id="KW-1185">Reference proteome</keyword>
<dbReference type="Proteomes" id="UP001054945">
    <property type="component" value="Unassembled WGS sequence"/>
</dbReference>
<name>A0AAV4P1R5_CAEEX</name>
<dbReference type="EMBL" id="BPLR01021501">
    <property type="protein sequence ID" value="GIX90495.1"/>
    <property type="molecule type" value="Genomic_DNA"/>
</dbReference>
<accession>A0AAV4P1R5</accession>
<proteinExistence type="predicted"/>
<reference evidence="2 3" key="1">
    <citation type="submission" date="2021-06" db="EMBL/GenBank/DDBJ databases">
        <title>Caerostris extrusa draft genome.</title>
        <authorList>
            <person name="Kono N."/>
            <person name="Arakawa K."/>
        </authorList>
    </citation>
    <scope>NUCLEOTIDE SEQUENCE [LARGE SCALE GENOMIC DNA]</scope>
</reference>
<comment type="caution">
    <text evidence="2">The sequence shown here is derived from an EMBL/GenBank/DDBJ whole genome shotgun (WGS) entry which is preliminary data.</text>
</comment>
<evidence type="ECO:0000313" key="3">
    <source>
        <dbReference type="Proteomes" id="UP001054945"/>
    </source>
</evidence>